<dbReference type="EMBL" id="JAEKNS010000159">
    <property type="protein sequence ID" value="MBJ7596384.1"/>
    <property type="molecule type" value="Genomic_DNA"/>
</dbReference>
<dbReference type="Proteomes" id="UP000606991">
    <property type="component" value="Unassembled WGS sequence"/>
</dbReference>
<evidence type="ECO:0000313" key="2">
    <source>
        <dbReference type="EMBL" id="MBJ7596384.1"/>
    </source>
</evidence>
<dbReference type="PANTHER" id="PTHR46623:SF6">
    <property type="entry name" value="ALPHA_BETA-HYDROLASES SUPERFAMILY PROTEIN"/>
    <property type="match status" value="1"/>
</dbReference>
<evidence type="ECO:0000313" key="3">
    <source>
        <dbReference type="Proteomes" id="UP000606991"/>
    </source>
</evidence>
<organism evidence="2 3">
    <name type="scientific">Candidatus Aeolococcus gillhamiae</name>
    <dbReference type="NCBI Taxonomy" id="3127015"/>
    <lineage>
        <taxon>Bacteria</taxon>
        <taxon>Bacillati</taxon>
        <taxon>Candidatus Dormiibacterota</taxon>
        <taxon>Candidatus Dormibacteria</taxon>
        <taxon>Candidatus Aeolococcales</taxon>
        <taxon>Candidatus Aeolococcaceae</taxon>
        <taxon>Candidatus Aeolococcus</taxon>
    </lineage>
</organism>
<dbReference type="PANTHER" id="PTHR46623">
    <property type="entry name" value="CARBOXYMETHYLENEBUTENOLIDASE-RELATED"/>
    <property type="match status" value="1"/>
</dbReference>
<dbReference type="InterPro" id="IPR029058">
    <property type="entry name" value="AB_hydrolase_fold"/>
</dbReference>
<proteinExistence type="predicted"/>
<sequence>MRLVTEWVAYEEARRRAYVARPEAVPTPLPVVLVIQEAWGVDVHIRDVAERFATAGYVAVAPDLYWEAGSRPPVLAEERVDTVKPFLDTIPPSAWGDPAQRQAALDSLPSGEGTAVGETLGAVFGNAGKVDEHVKVLRGLMTFLGDYGHTAGQPRVSVGFCMGGGLSFRLATEDIRLRAAVVCYGSPPDDDAIARLSCPVLGLDGAADHRITDSVPHVADVSRAAGRSYDYKIYPDTPHAFFNDTRSSYRIEAARDAWARILALFAEVTAHPVAPA</sequence>
<keyword evidence="2" id="KW-0378">Hydrolase</keyword>
<dbReference type="Pfam" id="PF01738">
    <property type="entry name" value="DLH"/>
    <property type="match status" value="1"/>
</dbReference>
<evidence type="ECO:0000259" key="1">
    <source>
        <dbReference type="Pfam" id="PF01738"/>
    </source>
</evidence>
<dbReference type="InterPro" id="IPR051049">
    <property type="entry name" value="Dienelactone_hydrolase-like"/>
</dbReference>
<dbReference type="Gene3D" id="3.40.50.1820">
    <property type="entry name" value="alpha/beta hydrolase"/>
    <property type="match status" value="1"/>
</dbReference>
<dbReference type="AlphaFoldDB" id="A0A934JZV9"/>
<accession>A0A934JZV9</accession>
<name>A0A934JZV9_9BACT</name>
<dbReference type="InterPro" id="IPR002925">
    <property type="entry name" value="Dienelactn_hydro"/>
</dbReference>
<dbReference type="SUPFAM" id="SSF53474">
    <property type="entry name" value="alpha/beta-Hydrolases"/>
    <property type="match status" value="1"/>
</dbReference>
<comment type="caution">
    <text evidence="2">The sequence shown here is derived from an EMBL/GenBank/DDBJ whole genome shotgun (WGS) entry which is preliminary data.</text>
</comment>
<protein>
    <submittedName>
        <fullName evidence="2">Dienelactone hydrolase family protein</fullName>
    </submittedName>
</protein>
<reference evidence="2 3" key="1">
    <citation type="submission" date="2020-10" db="EMBL/GenBank/DDBJ databases">
        <title>Ca. Dormibacterota MAGs.</title>
        <authorList>
            <person name="Montgomery K."/>
        </authorList>
    </citation>
    <scope>NUCLEOTIDE SEQUENCE [LARGE SCALE GENOMIC DNA]</scope>
    <source>
        <strain evidence="2">SC8812_S17_18</strain>
    </source>
</reference>
<dbReference type="RefSeq" id="WP_337314380.1">
    <property type="nucleotide sequence ID" value="NZ_JAEKNS010000159.1"/>
</dbReference>
<feature type="domain" description="Dienelactone hydrolase" evidence="1">
    <location>
        <begin position="16"/>
        <end position="268"/>
    </location>
</feature>
<gene>
    <name evidence="2" type="ORF">JF886_16265</name>
</gene>
<dbReference type="GO" id="GO:0016787">
    <property type="term" value="F:hydrolase activity"/>
    <property type="evidence" value="ECO:0007669"/>
    <property type="project" value="UniProtKB-KW"/>
</dbReference>